<gene>
    <name evidence="3" type="primary">smrA</name>
    <name evidence="3" type="ORF">ACEUDJ_05905</name>
</gene>
<dbReference type="SUPFAM" id="SSF160443">
    <property type="entry name" value="SMR domain-like"/>
    <property type="match status" value="1"/>
</dbReference>
<reference evidence="3 4" key="1">
    <citation type="submission" date="2024-09" db="EMBL/GenBank/DDBJ databases">
        <title>Aeromonas strains Genome sequencing and assembly.</title>
        <authorList>
            <person name="Hu X."/>
            <person name="Tang B."/>
        </authorList>
    </citation>
    <scope>NUCLEOTIDE SEQUENCE [LARGE SCALE GENOMIC DNA]</scope>
    <source>
        <strain evidence="3 4">NB23SCDHY001</strain>
    </source>
</reference>
<name>A0ABW9GMN5_9GAMM</name>
<proteinExistence type="predicted"/>
<dbReference type="PANTHER" id="PTHR35562">
    <property type="entry name" value="DNA ENDONUCLEASE SMRA-RELATED"/>
    <property type="match status" value="1"/>
</dbReference>
<sequence length="203" mass="22415">MSDNDERSLFLQEVADVKPIRHDRISPQPGTAGASEAQLARRHAATHGTSDELDLLSLDPAPALDPHAIVGFKRDGVQEGVYKKLRLGKYVLQGSLDLRRHSVPEARRALVDFLRDCERRDIRCLLILHGRGEGPAQSAPSLEGAKRGRLKSQISAWLPCLPSVMAAHSAQPHHGGSGALYVLLRKSEQKKAQNRERHQQRLG</sequence>
<feature type="region of interest" description="Disordered" evidence="1">
    <location>
        <begin position="19"/>
        <end position="46"/>
    </location>
</feature>
<dbReference type="RefSeq" id="WP_408788763.1">
    <property type="nucleotide sequence ID" value="NZ_JBGXBU010000001.1"/>
</dbReference>
<dbReference type="Proteomes" id="UP001630969">
    <property type="component" value="Unassembled WGS sequence"/>
</dbReference>
<keyword evidence="3" id="KW-0378">Hydrolase</keyword>
<protein>
    <submittedName>
        <fullName evidence="3">DNA endonuclease SmrA</fullName>
    </submittedName>
</protein>
<accession>A0ABW9GMN5</accession>
<dbReference type="PROSITE" id="PS50828">
    <property type="entry name" value="SMR"/>
    <property type="match status" value="1"/>
</dbReference>
<evidence type="ECO:0000313" key="4">
    <source>
        <dbReference type="Proteomes" id="UP001630969"/>
    </source>
</evidence>
<keyword evidence="3" id="KW-0255">Endonuclease</keyword>
<dbReference type="NCBIfam" id="NF033154">
    <property type="entry name" value="endonuc_SmrA"/>
    <property type="match status" value="1"/>
</dbReference>
<dbReference type="GO" id="GO:0004519">
    <property type="term" value="F:endonuclease activity"/>
    <property type="evidence" value="ECO:0007669"/>
    <property type="project" value="UniProtKB-KW"/>
</dbReference>
<dbReference type="InterPro" id="IPR047688">
    <property type="entry name" value="Endonuc_SmrA"/>
</dbReference>
<dbReference type="InterPro" id="IPR002625">
    <property type="entry name" value="Smr_dom"/>
</dbReference>
<keyword evidence="3" id="KW-0540">Nuclease</keyword>
<evidence type="ECO:0000256" key="1">
    <source>
        <dbReference type="SAM" id="MobiDB-lite"/>
    </source>
</evidence>
<dbReference type="EMBL" id="JBGXBU010000001">
    <property type="protein sequence ID" value="MFM4892410.1"/>
    <property type="molecule type" value="Genomic_DNA"/>
</dbReference>
<dbReference type="GeneID" id="97219614"/>
<comment type="caution">
    <text evidence="3">The sequence shown here is derived from an EMBL/GenBank/DDBJ whole genome shotgun (WGS) entry which is preliminary data.</text>
</comment>
<feature type="domain" description="Smr" evidence="2">
    <location>
        <begin position="96"/>
        <end position="185"/>
    </location>
</feature>
<organism evidence="3 4">
    <name type="scientific">Aeromonas bivalvium</name>
    <dbReference type="NCBI Taxonomy" id="440079"/>
    <lineage>
        <taxon>Bacteria</taxon>
        <taxon>Pseudomonadati</taxon>
        <taxon>Pseudomonadota</taxon>
        <taxon>Gammaproteobacteria</taxon>
        <taxon>Aeromonadales</taxon>
        <taxon>Aeromonadaceae</taxon>
        <taxon>Aeromonas</taxon>
    </lineage>
</organism>
<dbReference type="Gene3D" id="3.30.1370.110">
    <property type="match status" value="1"/>
</dbReference>
<evidence type="ECO:0000313" key="3">
    <source>
        <dbReference type="EMBL" id="MFM4892410.1"/>
    </source>
</evidence>
<evidence type="ECO:0000259" key="2">
    <source>
        <dbReference type="PROSITE" id="PS50828"/>
    </source>
</evidence>
<dbReference type="Pfam" id="PF01713">
    <property type="entry name" value="Smr"/>
    <property type="match status" value="1"/>
</dbReference>
<keyword evidence="4" id="KW-1185">Reference proteome</keyword>
<dbReference type="SMART" id="SM00463">
    <property type="entry name" value="SMR"/>
    <property type="match status" value="1"/>
</dbReference>
<dbReference type="InterPro" id="IPR036063">
    <property type="entry name" value="Smr_dom_sf"/>
</dbReference>
<dbReference type="PANTHER" id="PTHR35562:SF2">
    <property type="entry name" value="DNA ENDONUCLEASE SMRA-RELATED"/>
    <property type="match status" value="1"/>
</dbReference>